<feature type="domain" description="Glycosyltransferase 2-like" evidence="1">
    <location>
        <begin position="5"/>
        <end position="127"/>
    </location>
</feature>
<dbReference type="PANTHER" id="PTHR43685">
    <property type="entry name" value="GLYCOSYLTRANSFERASE"/>
    <property type="match status" value="1"/>
</dbReference>
<dbReference type="InterPro" id="IPR001173">
    <property type="entry name" value="Glyco_trans_2-like"/>
</dbReference>
<accession>C6BZX4</accession>
<organism evidence="2 3">
    <name type="scientific">Maridesulfovibrio salexigens (strain ATCC 14822 / DSM 2638 / NCIMB 8403 / VKM B-1763)</name>
    <name type="common">Desulfovibrio salexigens</name>
    <dbReference type="NCBI Taxonomy" id="526222"/>
    <lineage>
        <taxon>Bacteria</taxon>
        <taxon>Pseudomonadati</taxon>
        <taxon>Thermodesulfobacteriota</taxon>
        <taxon>Desulfovibrionia</taxon>
        <taxon>Desulfovibrionales</taxon>
        <taxon>Desulfovibrionaceae</taxon>
        <taxon>Maridesulfovibrio</taxon>
    </lineage>
</organism>
<dbReference type="InterPro" id="IPR029044">
    <property type="entry name" value="Nucleotide-diphossugar_trans"/>
</dbReference>
<dbReference type="Proteomes" id="UP000002601">
    <property type="component" value="Chromosome"/>
</dbReference>
<keyword evidence="3" id="KW-1185">Reference proteome</keyword>
<dbReference type="InterPro" id="IPR050834">
    <property type="entry name" value="Glycosyltransf_2"/>
</dbReference>
<keyword evidence="2" id="KW-0808">Transferase</keyword>
<dbReference type="OrthoDB" id="6383742at2"/>
<dbReference type="EMBL" id="CP001649">
    <property type="protein sequence ID" value="ACS79031.1"/>
    <property type="molecule type" value="Genomic_DNA"/>
</dbReference>
<proteinExistence type="predicted"/>
<dbReference type="AlphaFoldDB" id="C6BZX4"/>
<dbReference type="HOGENOM" id="CLU_025996_0_7_7"/>
<dbReference type="PANTHER" id="PTHR43685:SF2">
    <property type="entry name" value="GLYCOSYLTRANSFERASE 2-LIKE DOMAIN-CONTAINING PROTEIN"/>
    <property type="match status" value="1"/>
</dbReference>
<dbReference type="GO" id="GO:0016740">
    <property type="term" value="F:transferase activity"/>
    <property type="evidence" value="ECO:0007669"/>
    <property type="project" value="UniProtKB-KW"/>
</dbReference>
<dbReference type="eggNOG" id="COG1215">
    <property type="taxonomic scope" value="Bacteria"/>
</dbReference>
<evidence type="ECO:0000313" key="3">
    <source>
        <dbReference type="Proteomes" id="UP000002601"/>
    </source>
</evidence>
<gene>
    <name evidence="2" type="ordered locus">Desal_0966</name>
</gene>
<dbReference type="CAZy" id="GT2">
    <property type="family name" value="Glycosyltransferase Family 2"/>
</dbReference>
<evidence type="ECO:0000313" key="2">
    <source>
        <dbReference type="EMBL" id="ACS79031.1"/>
    </source>
</evidence>
<dbReference type="Pfam" id="PF00535">
    <property type="entry name" value="Glycos_transf_2"/>
    <property type="match status" value="1"/>
</dbReference>
<name>C6BZX4_MARSD</name>
<dbReference type="CDD" id="cd00761">
    <property type="entry name" value="Glyco_tranf_GTA_type"/>
    <property type="match status" value="1"/>
</dbReference>
<dbReference type="KEGG" id="dsa:Desal_0966"/>
<reference evidence="2 3" key="1">
    <citation type="submission" date="2009-06" db="EMBL/GenBank/DDBJ databases">
        <title>Complete sequence of Desulfovibrio salexigens DSM 2638.</title>
        <authorList>
            <consortium name="US DOE Joint Genome Institute"/>
            <person name="Lucas S."/>
            <person name="Copeland A."/>
            <person name="Lapidus A."/>
            <person name="Glavina del Rio T."/>
            <person name="Tice H."/>
            <person name="Bruce D."/>
            <person name="Goodwin L."/>
            <person name="Pitluck S."/>
            <person name="Munk A.C."/>
            <person name="Brettin T."/>
            <person name="Detter J.C."/>
            <person name="Han C."/>
            <person name="Tapia R."/>
            <person name="Larimer F."/>
            <person name="Land M."/>
            <person name="Hauser L."/>
            <person name="Kyrpides N."/>
            <person name="Anderson I."/>
            <person name="Wall J.D."/>
            <person name="Arkin A.P."/>
            <person name="Dehal P."/>
            <person name="Chivian D."/>
            <person name="Giles B."/>
            <person name="Hazen T.C."/>
        </authorList>
    </citation>
    <scope>NUCLEOTIDE SEQUENCE [LARGE SCALE GENOMIC DNA]</scope>
    <source>
        <strain evidence="3">ATCC 14822 / DSM 2638 / NCIMB 8403 / VKM B-1763</strain>
    </source>
</reference>
<sequence>MTLLSLIIPNYNYGRFADRFFGSLAAQTMSLRDVEVFFIDDGSSDNSLEQARKWAGILECSDFKILTPPRSGRPGPVRNHGLAQAEGKYLLCFDPDDEMRPKFLETSIGLLESKPKVSIVYSDYHEVAPGESFIRNLSDFNPSHLRVQNTVASASIYRRELWDAGIRYRENTSYEDWDYWVQCLMVGGKFQHVAQPLYIHHVHESNFSLQAEKEDGVAKAHIVVNNPGFFHKAVVGWANDHLRGRAHAPSFQRGYIPTPDDLQKLSNMIRKGEISS</sequence>
<dbReference type="Gene3D" id="3.90.550.10">
    <property type="entry name" value="Spore Coat Polysaccharide Biosynthesis Protein SpsA, Chain A"/>
    <property type="match status" value="1"/>
</dbReference>
<dbReference type="SUPFAM" id="SSF53448">
    <property type="entry name" value="Nucleotide-diphospho-sugar transferases"/>
    <property type="match status" value="1"/>
</dbReference>
<dbReference type="STRING" id="526222.Desal_0966"/>
<dbReference type="GO" id="GO:0044010">
    <property type="term" value="P:single-species biofilm formation"/>
    <property type="evidence" value="ECO:0007669"/>
    <property type="project" value="TreeGrafter"/>
</dbReference>
<protein>
    <submittedName>
        <fullName evidence="2">Glycosyl transferase family 2</fullName>
    </submittedName>
</protein>
<dbReference type="RefSeq" id="WP_015850850.1">
    <property type="nucleotide sequence ID" value="NC_012881.1"/>
</dbReference>
<evidence type="ECO:0000259" key="1">
    <source>
        <dbReference type="Pfam" id="PF00535"/>
    </source>
</evidence>